<accession>A0A5J4J0V8</accession>
<dbReference type="InterPro" id="IPR028098">
    <property type="entry name" value="Glyco_trans_4-like_N"/>
</dbReference>
<dbReference type="InterPro" id="IPR001296">
    <property type="entry name" value="Glyco_trans_1"/>
</dbReference>
<dbReference type="PANTHER" id="PTHR45947:SF14">
    <property type="entry name" value="SLL1723 PROTEIN"/>
    <property type="match status" value="1"/>
</dbReference>
<evidence type="ECO:0000259" key="2">
    <source>
        <dbReference type="Pfam" id="PF13439"/>
    </source>
</evidence>
<evidence type="ECO:0000313" key="4">
    <source>
        <dbReference type="Proteomes" id="UP000391919"/>
    </source>
</evidence>
<comment type="caution">
    <text evidence="3">The sequence shown here is derived from an EMBL/GenBank/DDBJ whole genome shotgun (WGS) entry which is preliminary data.</text>
</comment>
<keyword evidence="4" id="KW-1185">Reference proteome</keyword>
<reference evidence="3 4" key="1">
    <citation type="submission" date="2019-09" db="EMBL/GenBank/DDBJ databases">
        <title>Draft genome sequence of Bacillus sp. JC-7.</title>
        <authorList>
            <person name="Tanaka N."/>
            <person name="Shiwa Y."/>
            <person name="Fujita N."/>
            <person name="Tanasupawat S."/>
        </authorList>
    </citation>
    <scope>NUCLEOTIDE SEQUENCE [LARGE SCALE GENOMIC DNA]</scope>
    <source>
        <strain evidence="3 4">JC-7</strain>
    </source>
</reference>
<feature type="domain" description="Glycosyl transferase family 1" evidence="1">
    <location>
        <begin position="223"/>
        <end position="385"/>
    </location>
</feature>
<dbReference type="GO" id="GO:0016757">
    <property type="term" value="F:glycosyltransferase activity"/>
    <property type="evidence" value="ECO:0007669"/>
    <property type="project" value="InterPro"/>
</dbReference>
<name>A0A5J4J0V8_9BACI</name>
<dbReference type="PANTHER" id="PTHR45947">
    <property type="entry name" value="SULFOQUINOVOSYL TRANSFERASE SQD2"/>
    <property type="match status" value="1"/>
</dbReference>
<dbReference type="Proteomes" id="UP000391919">
    <property type="component" value="Unassembled WGS sequence"/>
</dbReference>
<evidence type="ECO:0000313" key="3">
    <source>
        <dbReference type="EMBL" id="GER68702.1"/>
    </source>
</evidence>
<organism evidence="3 4">
    <name type="scientific">Weizmannia acidilactici</name>
    <dbReference type="NCBI Taxonomy" id="2607726"/>
    <lineage>
        <taxon>Bacteria</taxon>
        <taxon>Bacillati</taxon>
        <taxon>Bacillota</taxon>
        <taxon>Bacilli</taxon>
        <taxon>Bacillales</taxon>
        <taxon>Bacillaceae</taxon>
        <taxon>Heyndrickxia</taxon>
    </lineage>
</organism>
<dbReference type="EMBL" id="BKZQ01000001">
    <property type="protein sequence ID" value="GER68702.1"/>
    <property type="molecule type" value="Genomic_DNA"/>
</dbReference>
<dbReference type="InterPro" id="IPR050194">
    <property type="entry name" value="Glycosyltransferase_grp1"/>
</dbReference>
<dbReference type="RefSeq" id="WP_151705764.1">
    <property type="nucleotide sequence ID" value="NZ_BKZQ01000001.1"/>
</dbReference>
<protein>
    <submittedName>
        <fullName evidence="3">Colanic acid biosynthesis glycosyltransferase WcaL</fullName>
    </submittedName>
</protein>
<gene>
    <name evidence="3" type="ORF">BpJC7_00050</name>
</gene>
<dbReference type="Gene3D" id="3.40.50.2000">
    <property type="entry name" value="Glycogen Phosphorylase B"/>
    <property type="match status" value="2"/>
</dbReference>
<dbReference type="AlphaFoldDB" id="A0A5J4J0V8"/>
<dbReference type="Pfam" id="PF00534">
    <property type="entry name" value="Glycos_transf_1"/>
    <property type="match status" value="1"/>
</dbReference>
<proteinExistence type="predicted"/>
<feature type="domain" description="Glycosyltransferase subfamily 4-like N-terminal" evidence="2">
    <location>
        <begin position="15"/>
        <end position="212"/>
    </location>
</feature>
<dbReference type="SUPFAM" id="SSF53756">
    <property type="entry name" value="UDP-Glycosyltransferase/glycogen phosphorylase"/>
    <property type="match status" value="1"/>
</dbReference>
<sequence>MDILVIAGEFPKLSQTFILNQITGLIDAGHRVTVLAKKSDGNARVHEAVAQYRLLDHTVYYHAREPEQKWKKTALYLIHLARFTARTSLRPGRPDIHFSDIARQPNLMYMVRALKKADTRKFDIIHAHFGPNGLLAQHLIDSGVLEGKLFVTFHGYDMLRFVRQKGENVYSKLFRSDAVLLPISEFWKKRCINLGAPPANIRVHHMGIDTEKFDFCPLFPHENETIKMLTVARFVEKKGIAYGIAAVDRLIREGISVEYWIVGGGPLEGRLKQEIKERGLGSAVRLLGWKTQEELVEIMKQAHIVLLPSVTARDGDMEGIPVLLMEAMAMGKIAVSTYHSGIPELIRDKETGFLTEERDAGKLALVLREALEKRASWPMIARRARETVEESFHIEKLNRRLMDMFEGSLKP</sequence>
<dbReference type="Pfam" id="PF13439">
    <property type="entry name" value="Glyco_transf_4"/>
    <property type="match status" value="1"/>
</dbReference>
<evidence type="ECO:0000259" key="1">
    <source>
        <dbReference type="Pfam" id="PF00534"/>
    </source>
</evidence>